<evidence type="ECO:0000313" key="10">
    <source>
        <dbReference type="WBParaSite" id="ACOC_0000299001-mRNA-1"/>
    </source>
</evidence>
<evidence type="ECO:0000313" key="8">
    <source>
        <dbReference type="EMBL" id="VDM54576.1"/>
    </source>
</evidence>
<dbReference type="OrthoDB" id="5813613at2759"/>
<evidence type="ECO:0000256" key="7">
    <source>
        <dbReference type="SAM" id="SignalP"/>
    </source>
</evidence>
<dbReference type="GO" id="GO:0005576">
    <property type="term" value="C:extracellular region"/>
    <property type="evidence" value="ECO:0007669"/>
    <property type="project" value="UniProtKB-SubCell"/>
</dbReference>
<dbReference type="PANTHER" id="PTHR20986">
    <property type="entry name" value="FMRFAMIDE-RELATED PEPTIDES"/>
    <property type="match status" value="1"/>
</dbReference>
<keyword evidence="9" id="KW-1185">Reference proteome</keyword>
<keyword evidence="5" id="KW-0027">Amidation</keyword>
<dbReference type="GO" id="GO:0007218">
    <property type="term" value="P:neuropeptide signaling pathway"/>
    <property type="evidence" value="ECO:0007669"/>
    <property type="project" value="UniProtKB-KW"/>
</dbReference>
<dbReference type="AlphaFoldDB" id="A0A0R3PFM0"/>
<evidence type="ECO:0000256" key="3">
    <source>
        <dbReference type="ARBA" id="ARBA00022525"/>
    </source>
</evidence>
<reference evidence="10" key="1">
    <citation type="submission" date="2017-02" db="UniProtKB">
        <authorList>
            <consortium name="WormBaseParasite"/>
        </authorList>
    </citation>
    <scope>IDENTIFICATION</scope>
</reference>
<sequence>MLLVLLGTCFFAGGVIGYGCDVASFSEEQHGLGRRVCNLENEVDALKSAVQEILQRTDHTFNSEPAMEKRKNEFIRFGKRSLTDVKRKNEFIRFGKRKNEFIRFGRFDSTLGGSDVVEKRKNEFIRFG</sequence>
<evidence type="ECO:0000256" key="6">
    <source>
        <dbReference type="ARBA" id="ARBA00023320"/>
    </source>
</evidence>
<dbReference type="PANTHER" id="PTHR20986:SF18">
    <property type="entry name" value="FMRF-LIKE PEPTIDE"/>
    <property type="match status" value="1"/>
</dbReference>
<evidence type="ECO:0000256" key="5">
    <source>
        <dbReference type="ARBA" id="ARBA00022815"/>
    </source>
</evidence>
<accession>A0A0R3PFM0</accession>
<dbReference type="EMBL" id="UYYA01000739">
    <property type="protein sequence ID" value="VDM54576.1"/>
    <property type="molecule type" value="Genomic_DNA"/>
</dbReference>
<dbReference type="InterPro" id="IPR051041">
    <property type="entry name" value="FMRFamide-related_np"/>
</dbReference>
<name>A0A0R3PFM0_ANGCS</name>
<organism evidence="10">
    <name type="scientific">Angiostrongylus costaricensis</name>
    <name type="common">Nematode worm</name>
    <dbReference type="NCBI Taxonomy" id="334426"/>
    <lineage>
        <taxon>Eukaryota</taxon>
        <taxon>Metazoa</taxon>
        <taxon>Ecdysozoa</taxon>
        <taxon>Nematoda</taxon>
        <taxon>Chromadorea</taxon>
        <taxon>Rhabditida</taxon>
        <taxon>Rhabditina</taxon>
        <taxon>Rhabditomorpha</taxon>
        <taxon>Strongyloidea</taxon>
        <taxon>Metastrongylidae</taxon>
        <taxon>Angiostrongylus</taxon>
    </lineage>
</organism>
<comment type="subcellular location">
    <subcellularLocation>
        <location evidence="1">Secreted</location>
    </subcellularLocation>
</comment>
<evidence type="ECO:0000313" key="9">
    <source>
        <dbReference type="Proteomes" id="UP000267027"/>
    </source>
</evidence>
<proteinExistence type="inferred from homology"/>
<dbReference type="Proteomes" id="UP000267027">
    <property type="component" value="Unassembled WGS sequence"/>
</dbReference>
<protein>
    <submittedName>
        <fullName evidence="8 10">Uncharacterized protein</fullName>
    </submittedName>
</protein>
<dbReference type="OMA" id="EVMQQTD"/>
<gene>
    <name evidence="8" type="ORF">ACOC_LOCUS2991</name>
</gene>
<dbReference type="InterPro" id="IPR002544">
    <property type="entry name" value="FMRFamid-related_peptide-like"/>
</dbReference>
<comment type="similarity">
    <text evidence="2">Belongs to the FARP (FMRFamide related peptide) family.</text>
</comment>
<evidence type="ECO:0000256" key="2">
    <source>
        <dbReference type="ARBA" id="ARBA00006356"/>
    </source>
</evidence>
<dbReference type="STRING" id="334426.A0A0R3PFM0"/>
<keyword evidence="7" id="KW-0732">Signal</keyword>
<evidence type="ECO:0000256" key="4">
    <source>
        <dbReference type="ARBA" id="ARBA00022685"/>
    </source>
</evidence>
<dbReference type="WBParaSite" id="ACOC_0000299001-mRNA-1">
    <property type="protein sequence ID" value="ACOC_0000299001-mRNA-1"/>
    <property type="gene ID" value="ACOC_0000299001"/>
</dbReference>
<keyword evidence="6" id="KW-0527">Neuropeptide</keyword>
<keyword evidence="4" id="KW-0165">Cleavage on pair of basic residues</keyword>
<feature type="chain" id="PRO_5043130071" evidence="7">
    <location>
        <begin position="18"/>
        <end position="128"/>
    </location>
</feature>
<evidence type="ECO:0000256" key="1">
    <source>
        <dbReference type="ARBA" id="ARBA00004613"/>
    </source>
</evidence>
<keyword evidence="3" id="KW-0964">Secreted</keyword>
<dbReference type="Pfam" id="PF01581">
    <property type="entry name" value="FARP"/>
    <property type="match status" value="4"/>
</dbReference>
<reference evidence="8 9" key="2">
    <citation type="submission" date="2018-11" db="EMBL/GenBank/DDBJ databases">
        <authorList>
            <consortium name="Pathogen Informatics"/>
        </authorList>
    </citation>
    <scope>NUCLEOTIDE SEQUENCE [LARGE SCALE GENOMIC DNA]</scope>
    <source>
        <strain evidence="8 9">Costa Rica</strain>
    </source>
</reference>
<feature type="signal peptide" evidence="7">
    <location>
        <begin position="1"/>
        <end position="17"/>
    </location>
</feature>